<organism evidence="2 3">
    <name type="scientific">[Clostridium] citroniae WAL-19142</name>
    <dbReference type="NCBI Taxonomy" id="742734"/>
    <lineage>
        <taxon>Bacteria</taxon>
        <taxon>Bacillati</taxon>
        <taxon>Bacillota</taxon>
        <taxon>Clostridia</taxon>
        <taxon>Lachnospirales</taxon>
        <taxon>Lachnospiraceae</taxon>
        <taxon>Enterocloster</taxon>
    </lineage>
</organism>
<dbReference type="EMBL" id="ADLK01000013">
    <property type="protein sequence ID" value="KMW21841.1"/>
    <property type="molecule type" value="Genomic_DNA"/>
</dbReference>
<dbReference type="Proteomes" id="UP000037392">
    <property type="component" value="Unassembled WGS sequence"/>
</dbReference>
<comment type="caution">
    <text evidence="2">The sequence shown here is derived from an EMBL/GenBank/DDBJ whole genome shotgun (WGS) entry which is preliminary data.</text>
</comment>
<evidence type="ECO:0008006" key="4">
    <source>
        <dbReference type="Google" id="ProtNLM"/>
    </source>
</evidence>
<evidence type="ECO:0000313" key="2">
    <source>
        <dbReference type="EMBL" id="KMW21841.1"/>
    </source>
</evidence>
<feature type="transmembrane region" description="Helical" evidence="1">
    <location>
        <begin position="66"/>
        <end position="94"/>
    </location>
</feature>
<feature type="transmembrane region" description="Helical" evidence="1">
    <location>
        <begin position="32"/>
        <end position="54"/>
    </location>
</feature>
<evidence type="ECO:0000256" key="1">
    <source>
        <dbReference type="SAM" id="Phobius"/>
    </source>
</evidence>
<dbReference type="InterPro" id="IPR032531">
    <property type="entry name" value="DUF4956"/>
</dbReference>
<dbReference type="AlphaFoldDB" id="A0A0J9CBP7"/>
<keyword evidence="1" id="KW-0812">Transmembrane</keyword>
<proteinExistence type="predicted"/>
<dbReference type="PATRIC" id="fig|742734.4.peg.1702"/>
<evidence type="ECO:0000313" key="3">
    <source>
        <dbReference type="Proteomes" id="UP000037392"/>
    </source>
</evidence>
<reference evidence="2 3" key="1">
    <citation type="submission" date="2011-04" db="EMBL/GenBank/DDBJ databases">
        <title>The Genome Sequence of Clostridium citroniae WAL-19142.</title>
        <authorList>
            <consortium name="The Broad Institute Genome Sequencing Platform"/>
            <person name="Earl A."/>
            <person name="Ward D."/>
            <person name="Feldgarden M."/>
            <person name="Gevers D."/>
            <person name="Warren Y.A."/>
            <person name="Tyrrell K.L."/>
            <person name="Citron D.M."/>
            <person name="Goldstein E.J."/>
            <person name="Daigneault M."/>
            <person name="Allen-Vercoe E."/>
            <person name="Young S.K."/>
            <person name="Zeng Q."/>
            <person name="Gargeya S."/>
            <person name="Fitzgerald M."/>
            <person name="Haas B."/>
            <person name="Abouelleil A."/>
            <person name="Alvarado L."/>
            <person name="Arachchi H.M."/>
            <person name="Berlin A."/>
            <person name="Brown A."/>
            <person name="Chapman S.B."/>
            <person name="Chen Z."/>
            <person name="Dunbar C."/>
            <person name="Freedman E."/>
            <person name="Gearin G."/>
            <person name="Gellesch M."/>
            <person name="Goldberg J."/>
            <person name="Griggs A."/>
            <person name="Gujja S."/>
            <person name="Heilman E.R."/>
            <person name="Heiman D."/>
            <person name="Howarth C."/>
            <person name="Larson L."/>
            <person name="Lui A."/>
            <person name="MacDonald P.J."/>
            <person name="Mehta T."/>
            <person name="Montmayeur A."/>
            <person name="Murphy C."/>
            <person name="Neiman D."/>
            <person name="Pearson M."/>
            <person name="Priest M."/>
            <person name="Roberts A."/>
            <person name="Saif S."/>
            <person name="Shea T."/>
            <person name="Shenoy N."/>
            <person name="Sisk P."/>
            <person name="Stolte C."/>
            <person name="Sykes S."/>
            <person name="White J."/>
            <person name="Yandava C."/>
            <person name="Wortman J."/>
            <person name="Nusbaum C."/>
            <person name="Birren B."/>
        </authorList>
    </citation>
    <scope>NUCLEOTIDE SEQUENCE [LARGE SCALE GENOMIC DNA]</scope>
    <source>
        <strain evidence="2 3">WAL-19142</strain>
    </source>
</reference>
<keyword evidence="1" id="KW-1133">Transmembrane helix</keyword>
<name>A0A0J9CBP7_9FIRM</name>
<feature type="transmembrane region" description="Helical" evidence="1">
    <location>
        <begin position="114"/>
        <end position="147"/>
    </location>
</feature>
<gene>
    <name evidence="2" type="ORF">HMPREF9470_01590</name>
</gene>
<dbReference type="Pfam" id="PF16316">
    <property type="entry name" value="DUF4956"/>
    <property type="match status" value="1"/>
</dbReference>
<protein>
    <recommendedName>
        <fullName evidence="4">DUF4956 domain-containing protein</fullName>
    </recommendedName>
</protein>
<keyword evidence="1" id="KW-0472">Membrane</keyword>
<sequence>MGDTAAGPNMNKEGLSVLESILNETTSNITMVHMAVCTTVSLALGLILAAVHMYRNQSSRSFLMTLAVLPVIVQMVIMIVNGNLGTGVAVMGAFSLVRFRSLPGNAREISSVFLAMAVGLATGMGFIGIGVFMVAVVGVVTILLLMVPDMSGQLLRKELKVTIPENLDYTGIFDDIFQKYAKKADMIRVRTVNMGSLYELCYHVELKSQEVEKALLDEIRCRNGNLTVVCGRLDSGNENL</sequence>
<accession>A0A0J9CBP7</accession>